<dbReference type="AlphaFoldDB" id="A0A1M5EA16"/>
<dbReference type="Pfam" id="PF01814">
    <property type="entry name" value="Hemerythrin"/>
    <property type="match status" value="1"/>
</dbReference>
<evidence type="ECO:0000313" key="2">
    <source>
        <dbReference type="EMBL" id="SHF75974.1"/>
    </source>
</evidence>
<sequence>MISQKPLKRIKELQPLSHDHHHGLQLCWKIKTAFSKNIDLKRIKNYINWFYKTHLKSHFELEEKFVFSVLGSANEFVEQALSDHYKLTKLFTEENDLEQTFKNIAELLEQHIRFEERTLFPEIQKIASASQLADISKFHSDENFIENNTDVFWL</sequence>
<gene>
    <name evidence="2" type="ORF">SAMN05444396_101249</name>
</gene>
<dbReference type="EMBL" id="FQWE01000001">
    <property type="protein sequence ID" value="SHF75974.1"/>
    <property type="molecule type" value="Genomic_DNA"/>
</dbReference>
<name>A0A1M5EA16_9FLAO</name>
<proteinExistence type="predicted"/>
<reference evidence="3" key="1">
    <citation type="submission" date="2016-11" db="EMBL/GenBank/DDBJ databases">
        <authorList>
            <person name="Varghese N."/>
            <person name="Submissions S."/>
        </authorList>
    </citation>
    <scope>NUCLEOTIDE SEQUENCE [LARGE SCALE GENOMIC DNA]</scope>
    <source>
        <strain evidence="3">DSM 19741</strain>
    </source>
</reference>
<feature type="domain" description="Hemerythrin-like" evidence="1">
    <location>
        <begin position="17"/>
        <end position="122"/>
    </location>
</feature>
<evidence type="ECO:0000313" key="3">
    <source>
        <dbReference type="Proteomes" id="UP000184036"/>
    </source>
</evidence>
<dbReference type="Gene3D" id="1.20.120.520">
    <property type="entry name" value="nmb1532 protein domain like"/>
    <property type="match status" value="1"/>
</dbReference>
<dbReference type="Proteomes" id="UP000184036">
    <property type="component" value="Unassembled WGS sequence"/>
</dbReference>
<keyword evidence="3" id="KW-1185">Reference proteome</keyword>
<organism evidence="2 3">
    <name type="scientific">Flavobacterium segetis</name>
    <dbReference type="NCBI Taxonomy" id="271157"/>
    <lineage>
        <taxon>Bacteria</taxon>
        <taxon>Pseudomonadati</taxon>
        <taxon>Bacteroidota</taxon>
        <taxon>Flavobacteriia</taxon>
        <taxon>Flavobacteriales</taxon>
        <taxon>Flavobacteriaceae</taxon>
        <taxon>Flavobacterium</taxon>
    </lineage>
</organism>
<accession>A0A1M5EA16</accession>
<dbReference type="RefSeq" id="WP_072987719.1">
    <property type="nucleotide sequence ID" value="NZ_FQWE01000001.1"/>
</dbReference>
<protein>
    <submittedName>
        <fullName evidence="2">Hemerythrin HHE cation binding domain-containing protein</fullName>
    </submittedName>
</protein>
<dbReference type="OrthoDB" id="9793254at2"/>
<dbReference type="InterPro" id="IPR012312">
    <property type="entry name" value="Hemerythrin-like"/>
</dbReference>
<dbReference type="STRING" id="271157.SAMN05444396_101249"/>
<evidence type="ECO:0000259" key="1">
    <source>
        <dbReference type="Pfam" id="PF01814"/>
    </source>
</evidence>